<dbReference type="PANTHER" id="PTHR42781:SF5">
    <property type="entry name" value="PUTRESCINE TRANSPORT ATP-BINDING PROTEIN POTG"/>
    <property type="match status" value="1"/>
</dbReference>
<dbReference type="InterPro" id="IPR050093">
    <property type="entry name" value="ABC_SmlMolc_Importer"/>
</dbReference>
<dbReference type="GO" id="GO:0015408">
    <property type="term" value="F:ABC-type ferric iron transporter activity"/>
    <property type="evidence" value="ECO:0007669"/>
    <property type="project" value="InterPro"/>
</dbReference>
<dbReference type="CDD" id="cd03259">
    <property type="entry name" value="ABC_Carb_Solutes_like"/>
    <property type="match status" value="1"/>
</dbReference>
<evidence type="ECO:0000256" key="1">
    <source>
        <dbReference type="ARBA" id="ARBA00022448"/>
    </source>
</evidence>
<keyword evidence="2" id="KW-1003">Cell membrane</keyword>
<dbReference type="InterPro" id="IPR017871">
    <property type="entry name" value="ABC_transporter-like_CS"/>
</dbReference>
<organism evidence="12 13">
    <name type="scientific">Paralcaligenes ureilyticus</name>
    <dbReference type="NCBI Taxonomy" id="627131"/>
    <lineage>
        <taxon>Bacteria</taxon>
        <taxon>Pseudomonadati</taxon>
        <taxon>Pseudomonadota</taxon>
        <taxon>Betaproteobacteria</taxon>
        <taxon>Burkholderiales</taxon>
        <taxon>Alcaligenaceae</taxon>
        <taxon>Paralcaligenes</taxon>
    </lineage>
</organism>
<dbReference type="Pfam" id="PF00005">
    <property type="entry name" value="ABC_tran"/>
    <property type="match status" value="1"/>
</dbReference>
<evidence type="ECO:0000259" key="11">
    <source>
        <dbReference type="PROSITE" id="PS50893"/>
    </source>
</evidence>
<dbReference type="EMBL" id="SMAJ01000015">
    <property type="protein sequence ID" value="TCT03378.1"/>
    <property type="molecule type" value="Genomic_DNA"/>
</dbReference>
<sequence>MLSSLSLTTLQVEQVEKSYGLKKVLCEIDFVVEPGQVVSLLGQSGCGKTTLLRLIAGFDRPDSGQISVARQVVANGRVFVAAEKRHIGYVPQEGALFPHLNVYDNVAFGVGKGPGRSQAIDRMLELTGVAELRAHMPHQLSGGQQQRVALARALAPEPRMILLDEPFNALDANLRSSICQDVMTLLRRIGATVLLVTHDQREAFISSDRVAVMRDGHIVQFDDPVHVYRRPVDVQTAELVGGVILLDGVVVDNGVRTALGMVPAANRHNPGELAGASGHSAAAIHRCTGDSVRVMLRPEQLRLVAPGQGAAARVAEVAFHGQYFSLRIVLEPTGVGALPVEFLVRAHYPLEYQVGDKVDVRIVGTGVLYDPRGATL</sequence>
<dbReference type="GO" id="GO:0015697">
    <property type="term" value="P:quaternary ammonium group transport"/>
    <property type="evidence" value="ECO:0007669"/>
    <property type="project" value="UniProtKB-ARBA"/>
</dbReference>
<keyword evidence="10" id="KW-0472">Membrane</keyword>
<dbReference type="FunFam" id="3.40.50.300:FF:000425">
    <property type="entry name" value="Probable ABC transporter, ATP-binding subunit"/>
    <property type="match status" value="1"/>
</dbReference>
<dbReference type="InterPro" id="IPR008995">
    <property type="entry name" value="Mo/tungstate-bd_C_term_dom"/>
</dbReference>
<keyword evidence="7" id="KW-1278">Translocase</keyword>
<proteinExistence type="predicted"/>
<evidence type="ECO:0000256" key="7">
    <source>
        <dbReference type="ARBA" id="ARBA00022967"/>
    </source>
</evidence>
<protein>
    <submittedName>
        <fullName evidence="12">Iron(III) transport system ATP-binding protein</fullName>
    </submittedName>
</protein>
<dbReference type="InterPro" id="IPR015853">
    <property type="entry name" value="ABC_transpr_FbpC"/>
</dbReference>
<evidence type="ECO:0000256" key="8">
    <source>
        <dbReference type="ARBA" id="ARBA00023004"/>
    </source>
</evidence>
<dbReference type="SUPFAM" id="SSF50331">
    <property type="entry name" value="MOP-like"/>
    <property type="match status" value="1"/>
</dbReference>
<dbReference type="PROSITE" id="PS50893">
    <property type="entry name" value="ABC_TRANSPORTER_2"/>
    <property type="match status" value="1"/>
</dbReference>
<gene>
    <name evidence="12" type="ORF">EDC26_11535</name>
</gene>
<dbReference type="InterPro" id="IPR003439">
    <property type="entry name" value="ABC_transporter-like_ATP-bd"/>
</dbReference>
<keyword evidence="5" id="KW-0547">Nucleotide-binding</keyword>
<dbReference type="GO" id="GO:0016887">
    <property type="term" value="F:ATP hydrolysis activity"/>
    <property type="evidence" value="ECO:0007669"/>
    <property type="project" value="InterPro"/>
</dbReference>
<dbReference type="GO" id="GO:0005524">
    <property type="term" value="F:ATP binding"/>
    <property type="evidence" value="ECO:0007669"/>
    <property type="project" value="UniProtKB-KW"/>
</dbReference>
<evidence type="ECO:0000256" key="2">
    <source>
        <dbReference type="ARBA" id="ARBA00022475"/>
    </source>
</evidence>
<dbReference type="AlphaFoldDB" id="A0A4V6NZH7"/>
<evidence type="ECO:0000256" key="3">
    <source>
        <dbReference type="ARBA" id="ARBA00022496"/>
    </source>
</evidence>
<keyword evidence="1" id="KW-0813">Transport</keyword>
<dbReference type="RefSeq" id="WP_132584467.1">
    <property type="nucleotide sequence ID" value="NZ_SMAJ01000015.1"/>
</dbReference>
<name>A0A4V6NZH7_9BURK</name>
<keyword evidence="8" id="KW-0408">Iron</keyword>
<keyword evidence="4" id="KW-0997">Cell inner membrane</keyword>
<evidence type="ECO:0000256" key="4">
    <source>
        <dbReference type="ARBA" id="ARBA00022519"/>
    </source>
</evidence>
<dbReference type="OrthoDB" id="5298774at2"/>
<evidence type="ECO:0000256" key="5">
    <source>
        <dbReference type="ARBA" id="ARBA00022741"/>
    </source>
</evidence>
<evidence type="ECO:0000313" key="12">
    <source>
        <dbReference type="EMBL" id="TCT03378.1"/>
    </source>
</evidence>
<dbReference type="PROSITE" id="PS00211">
    <property type="entry name" value="ABC_TRANSPORTER_1"/>
    <property type="match status" value="1"/>
</dbReference>
<dbReference type="Pfam" id="PF08402">
    <property type="entry name" value="TOBE_2"/>
    <property type="match status" value="1"/>
</dbReference>
<keyword evidence="9" id="KW-0406">Ion transport</keyword>
<evidence type="ECO:0000256" key="10">
    <source>
        <dbReference type="ARBA" id="ARBA00023136"/>
    </source>
</evidence>
<evidence type="ECO:0000313" key="13">
    <source>
        <dbReference type="Proteomes" id="UP000295525"/>
    </source>
</evidence>
<dbReference type="PANTHER" id="PTHR42781">
    <property type="entry name" value="SPERMIDINE/PUTRESCINE IMPORT ATP-BINDING PROTEIN POTA"/>
    <property type="match status" value="1"/>
</dbReference>
<keyword evidence="6 12" id="KW-0067">ATP-binding</keyword>
<evidence type="ECO:0000256" key="9">
    <source>
        <dbReference type="ARBA" id="ARBA00023065"/>
    </source>
</evidence>
<dbReference type="SMART" id="SM00382">
    <property type="entry name" value="AAA"/>
    <property type="match status" value="1"/>
</dbReference>
<dbReference type="GO" id="GO:0043190">
    <property type="term" value="C:ATP-binding cassette (ABC) transporter complex"/>
    <property type="evidence" value="ECO:0007669"/>
    <property type="project" value="InterPro"/>
</dbReference>
<dbReference type="SUPFAM" id="SSF52540">
    <property type="entry name" value="P-loop containing nucleoside triphosphate hydrolases"/>
    <property type="match status" value="1"/>
</dbReference>
<reference evidence="12 13" key="1">
    <citation type="submission" date="2019-03" db="EMBL/GenBank/DDBJ databases">
        <title>Genomic Encyclopedia of Type Strains, Phase IV (KMG-IV): sequencing the most valuable type-strain genomes for metagenomic binning, comparative biology and taxonomic classification.</title>
        <authorList>
            <person name="Goeker M."/>
        </authorList>
    </citation>
    <scope>NUCLEOTIDE SEQUENCE [LARGE SCALE GENOMIC DNA]</scope>
    <source>
        <strain evidence="12 13">DSM 24591</strain>
    </source>
</reference>
<accession>A0A4V6NZH7</accession>
<dbReference type="Proteomes" id="UP000295525">
    <property type="component" value="Unassembled WGS sequence"/>
</dbReference>
<dbReference type="InterPro" id="IPR027417">
    <property type="entry name" value="P-loop_NTPase"/>
</dbReference>
<dbReference type="InterPro" id="IPR013611">
    <property type="entry name" value="Transp-assoc_OB_typ2"/>
</dbReference>
<evidence type="ECO:0000256" key="6">
    <source>
        <dbReference type="ARBA" id="ARBA00022840"/>
    </source>
</evidence>
<feature type="domain" description="ABC transporter" evidence="11">
    <location>
        <begin position="10"/>
        <end position="240"/>
    </location>
</feature>
<dbReference type="InterPro" id="IPR003593">
    <property type="entry name" value="AAA+_ATPase"/>
</dbReference>
<comment type="caution">
    <text evidence="12">The sequence shown here is derived from an EMBL/GenBank/DDBJ whole genome shotgun (WGS) entry which is preliminary data.</text>
</comment>
<keyword evidence="13" id="KW-1185">Reference proteome</keyword>
<keyword evidence="3" id="KW-0410">Iron transport</keyword>
<dbReference type="Gene3D" id="3.40.50.300">
    <property type="entry name" value="P-loop containing nucleotide triphosphate hydrolases"/>
    <property type="match status" value="1"/>
</dbReference>